<comment type="similarity">
    <text evidence="2">Belongs to the alkB family.</text>
</comment>
<dbReference type="GO" id="GO:0051213">
    <property type="term" value="F:dioxygenase activity"/>
    <property type="evidence" value="ECO:0007669"/>
    <property type="project" value="UniProtKB-KW"/>
</dbReference>
<keyword evidence="10" id="KW-1185">Reference proteome</keyword>
<keyword evidence="7" id="KW-0539">Nucleus</keyword>
<comment type="caution">
    <text evidence="9">The sequence shown here is derived from an EMBL/GenBank/DDBJ whole genome shotgun (WGS) entry which is preliminary data.</text>
</comment>
<protein>
    <submittedName>
        <fullName evidence="9">Protein STB3</fullName>
    </submittedName>
</protein>
<dbReference type="Proteomes" id="UP000243797">
    <property type="component" value="Unassembled WGS sequence"/>
</dbReference>
<gene>
    <name evidence="9" type="ORF">CAC42_5578</name>
</gene>
<evidence type="ECO:0000256" key="1">
    <source>
        <dbReference type="ARBA" id="ARBA00004123"/>
    </source>
</evidence>
<dbReference type="InterPro" id="IPR037151">
    <property type="entry name" value="AlkB-like_sf"/>
</dbReference>
<evidence type="ECO:0000256" key="7">
    <source>
        <dbReference type="ARBA" id="ARBA00023242"/>
    </source>
</evidence>
<accession>A0A2K1QYK0</accession>
<dbReference type="InterPro" id="IPR032862">
    <property type="entry name" value="ALKBH6"/>
</dbReference>
<keyword evidence="6" id="KW-0408">Iron</keyword>
<dbReference type="PANTHER" id="PTHR46030:SF1">
    <property type="entry name" value="ALPHA-KETOGLUTARATE-DEPENDENT DIOXYGENASE ALKB HOMOLOG 6"/>
    <property type="match status" value="1"/>
</dbReference>
<dbReference type="OrthoDB" id="412814at2759"/>
<evidence type="ECO:0000259" key="8">
    <source>
        <dbReference type="PROSITE" id="PS51471"/>
    </source>
</evidence>
<evidence type="ECO:0000256" key="5">
    <source>
        <dbReference type="ARBA" id="ARBA00023002"/>
    </source>
</evidence>
<name>A0A2K1QYK0_9PEZI</name>
<comment type="subcellular location">
    <subcellularLocation>
        <location evidence="1">Nucleus</location>
    </subcellularLocation>
</comment>
<dbReference type="STRING" id="2082308.A0A2K1QYK0"/>
<sequence length="261" mass="28569">MQDSSPPLLVESPGVTAAFLETHRLPSLPSSMYYIPNFLGPNEQSHILTSLPPTRWTCLSRRRLQAHPSPLSKSGTLLSSPLPPYLSTPILTRFSDLGIFKNSPHGNANHCLVNEYEPGQGIMGHEDGASYFPCTATVSLGASIVLDVWEKPSSPDGRGTSIQGSDARAKGRRWRVLQEPGSLLVTTGEVYSSTLHGIAEVDVDEDLGEETVANWELLGEGERERIKRVGGRNVREVRTSLTYRDVVKVSDAGRRILLGRK</sequence>
<evidence type="ECO:0000256" key="3">
    <source>
        <dbReference type="ARBA" id="ARBA00022723"/>
    </source>
</evidence>
<dbReference type="InterPro" id="IPR005123">
    <property type="entry name" value="Oxoglu/Fe-dep_dioxygenase_dom"/>
</dbReference>
<dbReference type="PROSITE" id="PS51471">
    <property type="entry name" value="FE2OG_OXY"/>
    <property type="match status" value="1"/>
</dbReference>
<dbReference type="EMBL" id="NKHZ01000025">
    <property type="protein sequence ID" value="PNS20128.1"/>
    <property type="molecule type" value="Genomic_DNA"/>
</dbReference>
<keyword evidence="5" id="KW-0560">Oxidoreductase</keyword>
<dbReference type="Gene3D" id="2.60.120.590">
    <property type="entry name" value="Alpha-ketoglutarate-dependent dioxygenase AlkB-like"/>
    <property type="match status" value="1"/>
</dbReference>
<reference evidence="9 10" key="1">
    <citation type="submission" date="2017-06" db="EMBL/GenBank/DDBJ databases">
        <title>Draft genome sequence of a variant of Elsinoe murrayae.</title>
        <authorList>
            <person name="Cheng Q."/>
        </authorList>
    </citation>
    <scope>NUCLEOTIDE SEQUENCE [LARGE SCALE GENOMIC DNA]</scope>
    <source>
        <strain evidence="9 10">CQ-2017a</strain>
    </source>
</reference>
<organism evidence="9 10">
    <name type="scientific">Sphaceloma murrayae</name>
    <dbReference type="NCBI Taxonomy" id="2082308"/>
    <lineage>
        <taxon>Eukaryota</taxon>
        <taxon>Fungi</taxon>
        <taxon>Dikarya</taxon>
        <taxon>Ascomycota</taxon>
        <taxon>Pezizomycotina</taxon>
        <taxon>Dothideomycetes</taxon>
        <taxon>Dothideomycetidae</taxon>
        <taxon>Myriangiales</taxon>
        <taxon>Elsinoaceae</taxon>
        <taxon>Sphaceloma</taxon>
    </lineage>
</organism>
<keyword evidence="3" id="KW-0479">Metal-binding</keyword>
<dbReference type="SUPFAM" id="SSF51197">
    <property type="entry name" value="Clavaminate synthase-like"/>
    <property type="match status" value="1"/>
</dbReference>
<dbReference type="PANTHER" id="PTHR46030">
    <property type="entry name" value="ALPHA-KETOGLUTARATE-DEPENDENT DIOXYGENASE ALKB HOMOLOG 6"/>
    <property type="match status" value="1"/>
</dbReference>
<evidence type="ECO:0000313" key="10">
    <source>
        <dbReference type="Proteomes" id="UP000243797"/>
    </source>
</evidence>
<proteinExistence type="inferred from homology"/>
<dbReference type="GO" id="GO:0046872">
    <property type="term" value="F:metal ion binding"/>
    <property type="evidence" value="ECO:0007669"/>
    <property type="project" value="UniProtKB-KW"/>
</dbReference>
<feature type="domain" description="Fe2OG dioxygenase" evidence="8">
    <location>
        <begin position="107"/>
        <end position="247"/>
    </location>
</feature>
<dbReference type="InParanoid" id="A0A2K1QYK0"/>
<keyword evidence="4" id="KW-0223">Dioxygenase</keyword>
<dbReference type="InterPro" id="IPR027450">
    <property type="entry name" value="AlkB-like"/>
</dbReference>
<evidence type="ECO:0000256" key="2">
    <source>
        <dbReference type="ARBA" id="ARBA00007879"/>
    </source>
</evidence>
<dbReference type="GO" id="GO:0005634">
    <property type="term" value="C:nucleus"/>
    <property type="evidence" value="ECO:0007669"/>
    <property type="project" value="UniProtKB-SubCell"/>
</dbReference>
<dbReference type="Pfam" id="PF13532">
    <property type="entry name" value="2OG-FeII_Oxy_2"/>
    <property type="match status" value="1"/>
</dbReference>
<evidence type="ECO:0000256" key="6">
    <source>
        <dbReference type="ARBA" id="ARBA00023004"/>
    </source>
</evidence>
<evidence type="ECO:0000256" key="4">
    <source>
        <dbReference type="ARBA" id="ARBA00022964"/>
    </source>
</evidence>
<dbReference type="AlphaFoldDB" id="A0A2K1QYK0"/>
<evidence type="ECO:0000313" key="9">
    <source>
        <dbReference type="EMBL" id="PNS20128.1"/>
    </source>
</evidence>